<protein>
    <submittedName>
        <fullName evidence="1">Uncharacterized protein</fullName>
    </submittedName>
</protein>
<keyword evidence="2" id="KW-1185">Reference proteome</keyword>
<dbReference type="GeneID" id="70224489"/>
<dbReference type="OrthoDB" id="7464126at2759"/>
<accession>A0A9P9JKK0</accession>
<dbReference type="AlphaFoldDB" id="A0A9P9JKK0"/>
<dbReference type="EMBL" id="JAGMUX010000033">
    <property type="protein sequence ID" value="KAH7208478.1"/>
    <property type="molecule type" value="Genomic_DNA"/>
</dbReference>
<gene>
    <name evidence="1" type="ORF">BKA55DRAFT_586183</name>
</gene>
<name>A0A9P9JKK0_FUSRE</name>
<evidence type="ECO:0000313" key="1">
    <source>
        <dbReference type="EMBL" id="KAH7208478.1"/>
    </source>
</evidence>
<sequence length="69" mass="7383">MRLMAEIDRRVAGNVSGGCCFGTRLVNILEAVQAATLNLFLKPPELGIRSKILAISEDGLRGEISRAGI</sequence>
<organism evidence="1 2">
    <name type="scientific">Fusarium redolens</name>
    <dbReference type="NCBI Taxonomy" id="48865"/>
    <lineage>
        <taxon>Eukaryota</taxon>
        <taxon>Fungi</taxon>
        <taxon>Dikarya</taxon>
        <taxon>Ascomycota</taxon>
        <taxon>Pezizomycotina</taxon>
        <taxon>Sordariomycetes</taxon>
        <taxon>Hypocreomycetidae</taxon>
        <taxon>Hypocreales</taxon>
        <taxon>Nectriaceae</taxon>
        <taxon>Fusarium</taxon>
        <taxon>Fusarium redolens species complex</taxon>
    </lineage>
</organism>
<comment type="caution">
    <text evidence="1">The sequence shown here is derived from an EMBL/GenBank/DDBJ whole genome shotgun (WGS) entry which is preliminary data.</text>
</comment>
<dbReference type="Proteomes" id="UP000720189">
    <property type="component" value="Unassembled WGS sequence"/>
</dbReference>
<evidence type="ECO:0000313" key="2">
    <source>
        <dbReference type="Proteomes" id="UP000720189"/>
    </source>
</evidence>
<dbReference type="RefSeq" id="XP_046041381.1">
    <property type="nucleotide sequence ID" value="XM_046194535.1"/>
</dbReference>
<proteinExistence type="predicted"/>
<reference evidence="1" key="1">
    <citation type="journal article" date="2021" name="Nat. Commun.">
        <title>Genetic determinants of endophytism in the Arabidopsis root mycobiome.</title>
        <authorList>
            <person name="Mesny F."/>
            <person name="Miyauchi S."/>
            <person name="Thiergart T."/>
            <person name="Pickel B."/>
            <person name="Atanasova L."/>
            <person name="Karlsson M."/>
            <person name="Huettel B."/>
            <person name="Barry K.W."/>
            <person name="Haridas S."/>
            <person name="Chen C."/>
            <person name="Bauer D."/>
            <person name="Andreopoulos W."/>
            <person name="Pangilinan J."/>
            <person name="LaButti K."/>
            <person name="Riley R."/>
            <person name="Lipzen A."/>
            <person name="Clum A."/>
            <person name="Drula E."/>
            <person name="Henrissat B."/>
            <person name="Kohler A."/>
            <person name="Grigoriev I.V."/>
            <person name="Martin F.M."/>
            <person name="Hacquard S."/>
        </authorList>
    </citation>
    <scope>NUCLEOTIDE SEQUENCE</scope>
    <source>
        <strain evidence="1">MPI-CAGE-AT-0023</strain>
    </source>
</reference>